<gene>
    <name evidence="13" type="ORF">GCM10009668_26810</name>
</gene>
<dbReference type="Proteomes" id="UP001501581">
    <property type="component" value="Unassembled WGS sequence"/>
</dbReference>
<dbReference type="PANTHER" id="PTHR33540:SF2">
    <property type="entry name" value="TRNA THREONYLCARBAMOYLADENOSINE BIOSYNTHESIS PROTEIN TSAE"/>
    <property type="match status" value="1"/>
</dbReference>
<evidence type="ECO:0000256" key="3">
    <source>
        <dbReference type="ARBA" id="ARBA00019010"/>
    </source>
</evidence>
<comment type="function">
    <text evidence="10">Required for the formation of a threonylcarbamoyl group on adenosine at position 37 (t(6)A37) in tRNAs that read codons beginning with adenine. Is involved in the transfer of the threonylcarbamoyl moiety of threonylcarbamoyl-AMP (TC-AMP) to the N6 group of A37, together with TsaD and TsaB. TsaE seems to play an indirect role in the t(6)A biosynthesis pathway, possibly in regulating the core enzymatic function of TsaD.</text>
</comment>
<comment type="caution">
    <text evidence="13">The sequence shown here is derived from an EMBL/GenBank/DDBJ whole genome shotgun (WGS) entry which is preliminary data.</text>
</comment>
<accession>A0ABN1TWA7</accession>
<dbReference type="Gene3D" id="3.40.50.300">
    <property type="entry name" value="P-loop containing nucleotide triphosphate hydrolases"/>
    <property type="match status" value="1"/>
</dbReference>
<sequence>MTLQIQHVDGADAALVHAVVRAAFSSRPPMDPPADALAETVESLRTALELNGGLLARLDGEPVGCLLFGPDSDPLLLVRRFGVVPGRQGSGVAGALVRAAGEHARAHGHRGMRVYARIELPRSLAFWDHHGFVTCHTEGVLVEMVRLFETRVQVPTADDARDLGRRLAPLLRAGDLIILTGDLGAGKTTFTRGLGAGLDVRGEVTSPTFVIARVHPNNGDGPALVHVDAYRLGGIDELDDLDLDTSLEDAVTVVEWGEGLAEGLADDRLEITIVRAVGDDVADVDADADPREVILQPIGARWSTTDLGNL</sequence>
<evidence type="ECO:0000256" key="2">
    <source>
        <dbReference type="ARBA" id="ARBA00007599"/>
    </source>
</evidence>
<dbReference type="SUPFAM" id="SSF55729">
    <property type="entry name" value="Acyl-CoA N-acyltransferases (Nat)"/>
    <property type="match status" value="1"/>
</dbReference>
<keyword evidence="5" id="KW-0819">tRNA processing</keyword>
<organism evidence="13 14">
    <name type="scientific">Nocardioides dubius</name>
    <dbReference type="NCBI Taxonomy" id="317019"/>
    <lineage>
        <taxon>Bacteria</taxon>
        <taxon>Bacillati</taxon>
        <taxon>Actinomycetota</taxon>
        <taxon>Actinomycetes</taxon>
        <taxon>Propionibacteriales</taxon>
        <taxon>Nocardioidaceae</taxon>
        <taxon>Nocardioides</taxon>
    </lineage>
</organism>
<evidence type="ECO:0000256" key="10">
    <source>
        <dbReference type="ARBA" id="ARBA00024908"/>
    </source>
</evidence>
<dbReference type="SUPFAM" id="SSF52540">
    <property type="entry name" value="P-loop containing nucleoside triphosphate hydrolases"/>
    <property type="match status" value="1"/>
</dbReference>
<dbReference type="Pfam" id="PF00583">
    <property type="entry name" value="Acetyltransf_1"/>
    <property type="match status" value="1"/>
</dbReference>
<name>A0ABN1TWA7_9ACTN</name>
<evidence type="ECO:0000313" key="13">
    <source>
        <dbReference type="EMBL" id="GAA1105911.1"/>
    </source>
</evidence>
<evidence type="ECO:0000256" key="7">
    <source>
        <dbReference type="ARBA" id="ARBA00022741"/>
    </source>
</evidence>
<dbReference type="RefSeq" id="WP_343995246.1">
    <property type="nucleotide sequence ID" value="NZ_BAAALG010000011.1"/>
</dbReference>
<keyword evidence="4" id="KW-0963">Cytoplasm</keyword>
<keyword evidence="14" id="KW-1185">Reference proteome</keyword>
<dbReference type="InterPro" id="IPR027417">
    <property type="entry name" value="P-loop_NTPase"/>
</dbReference>
<evidence type="ECO:0000256" key="9">
    <source>
        <dbReference type="ARBA" id="ARBA00022842"/>
    </source>
</evidence>
<comment type="subcellular location">
    <subcellularLocation>
        <location evidence="1">Cytoplasm</location>
    </subcellularLocation>
</comment>
<evidence type="ECO:0000256" key="8">
    <source>
        <dbReference type="ARBA" id="ARBA00022840"/>
    </source>
</evidence>
<keyword evidence="6" id="KW-0479">Metal-binding</keyword>
<dbReference type="InterPro" id="IPR016181">
    <property type="entry name" value="Acyl_CoA_acyltransferase"/>
</dbReference>
<reference evidence="13 14" key="1">
    <citation type="journal article" date="2019" name="Int. J. Syst. Evol. Microbiol.">
        <title>The Global Catalogue of Microorganisms (GCM) 10K type strain sequencing project: providing services to taxonomists for standard genome sequencing and annotation.</title>
        <authorList>
            <consortium name="The Broad Institute Genomics Platform"/>
            <consortium name="The Broad Institute Genome Sequencing Center for Infectious Disease"/>
            <person name="Wu L."/>
            <person name="Ma J."/>
        </authorList>
    </citation>
    <scope>NUCLEOTIDE SEQUENCE [LARGE SCALE GENOMIC DNA]</scope>
    <source>
        <strain evidence="13 14">JCM 13008</strain>
    </source>
</reference>
<dbReference type="Pfam" id="PF02367">
    <property type="entry name" value="TsaE"/>
    <property type="match status" value="1"/>
</dbReference>
<dbReference type="NCBIfam" id="TIGR00150">
    <property type="entry name" value="T6A_YjeE"/>
    <property type="match status" value="1"/>
</dbReference>
<dbReference type="Gene3D" id="3.40.630.30">
    <property type="match status" value="1"/>
</dbReference>
<keyword evidence="7" id="KW-0547">Nucleotide-binding</keyword>
<evidence type="ECO:0000256" key="5">
    <source>
        <dbReference type="ARBA" id="ARBA00022694"/>
    </source>
</evidence>
<dbReference type="PANTHER" id="PTHR33540">
    <property type="entry name" value="TRNA THREONYLCARBAMOYLADENOSINE BIOSYNTHESIS PROTEIN TSAE"/>
    <property type="match status" value="1"/>
</dbReference>
<keyword evidence="8" id="KW-0067">ATP-binding</keyword>
<dbReference type="CDD" id="cd04301">
    <property type="entry name" value="NAT_SF"/>
    <property type="match status" value="1"/>
</dbReference>
<dbReference type="PROSITE" id="PS51186">
    <property type="entry name" value="GNAT"/>
    <property type="match status" value="1"/>
</dbReference>
<evidence type="ECO:0000256" key="1">
    <source>
        <dbReference type="ARBA" id="ARBA00004496"/>
    </source>
</evidence>
<feature type="domain" description="N-acetyltransferase" evidence="12">
    <location>
        <begin position="3"/>
        <end position="149"/>
    </location>
</feature>
<dbReference type="InterPro" id="IPR003442">
    <property type="entry name" value="T6A_TsaE"/>
</dbReference>
<evidence type="ECO:0000256" key="6">
    <source>
        <dbReference type="ARBA" id="ARBA00022723"/>
    </source>
</evidence>
<proteinExistence type="inferred from homology"/>
<keyword evidence="9" id="KW-0460">Magnesium</keyword>
<evidence type="ECO:0000256" key="11">
    <source>
        <dbReference type="ARBA" id="ARBA00032441"/>
    </source>
</evidence>
<evidence type="ECO:0000256" key="4">
    <source>
        <dbReference type="ARBA" id="ARBA00022490"/>
    </source>
</evidence>
<dbReference type="EMBL" id="BAAALG010000011">
    <property type="protein sequence ID" value="GAA1105911.1"/>
    <property type="molecule type" value="Genomic_DNA"/>
</dbReference>
<comment type="similarity">
    <text evidence="2">Belongs to the TsaE family.</text>
</comment>
<protein>
    <recommendedName>
        <fullName evidence="3">tRNA threonylcarbamoyladenosine biosynthesis protein TsaE</fullName>
    </recommendedName>
    <alternativeName>
        <fullName evidence="11">t(6)A37 threonylcarbamoyladenosine biosynthesis protein TsaE</fullName>
    </alternativeName>
</protein>
<evidence type="ECO:0000313" key="14">
    <source>
        <dbReference type="Proteomes" id="UP001501581"/>
    </source>
</evidence>
<dbReference type="InterPro" id="IPR000182">
    <property type="entry name" value="GNAT_dom"/>
</dbReference>
<evidence type="ECO:0000259" key="12">
    <source>
        <dbReference type="PROSITE" id="PS51186"/>
    </source>
</evidence>